<protein>
    <submittedName>
        <fullName evidence="1">WGS project CAEQ00000000 data, annotated contig 330</fullName>
    </submittedName>
</protein>
<comment type="caution">
    <text evidence="1">The sequence shown here is derived from an EMBL/GenBank/DDBJ whole genome shotgun (WGS) entry which is preliminary data.</text>
</comment>
<reference evidence="2" key="1">
    <citation type="submission" date="2011-07" db="EMBL/GenBank/DDBJ databases">
        <title>Divergent evolution of antigenic variation in African trypanosomes.</title>
        <authorList>
            <person name="Jackson A.P."/>
            <person name="Berry A."/>
            <person name="Allison H.C."/>
            <person name="Burton P."/>
            <person name="Anderson J."/>
            <person name="Aslett M."/>
            <person name="Brown R."/>
            <person name="Corton N."/>
            <person name="Harris D."/>
            <person name="Hauser H."/>
            <person name="Gamble J."/>
            <person name="Gilderthorp R."/>
            <person name="McQuillan J."/>
            <person name="Quail M.A."/>
            <person name="Sanders M."/>
            <person name="Van Tonder A."/>
            <person name="Ginger M.L."/>
            <person name="Donelson J.E."/>
            <person name="Field M.C."/>
            <person name="Barry J.D."/>
            <person name="Berriman M."/>
            <person name="Hertz-Fowler C."/>
        </authorList>
    </citation>
    <scope>NUCLEOTIDE SEQUENCE [LARGE SCALE GENOMIC DNA]</scope>
    <source>
        <strain evidence="2">IL3000</strain>
    </source>
</reference>
<gene>
    <name evidence="1" type="ORF">TCIL3000_0_08570</name>
</gene>
<sequence length="191" mass="21625">MDFFLPTRPLGIKKGKKIKQEALDTFGGFACPPLCDASRRIRIHMAQFTCGLNYKIKKEKTKFAESYPNCFCVPLTWLYVCRMINMPELSFCIVWIHDVSRCYAYFCSGAPLRITLGVHLLGVWSGIILNVFLRVHTHPDRGYCLMSLFQTWAFSVELIANGSTARGEGNCSHRKLQDLSLLCAGADSQFL</sequence>
<reference evidence="1 2" key="2">
    <citation type="journal article" date="2012" name="Proc. Natl. Acad. Sci. U.S.A.">
        <title>Antigenic diversity is generated by distinct evolutionary mechanisms in African trypanosome species.</title>
        <authorList>
            <person name="Jackson A.P."/>
            <person name="Berry A."/>
            <person name="Aslett M."/>
            <person name="Allison H.C."/>
            <person name="Burton P."/>
            <person name="Vavrova-Anderson J."/>
            <person name="Brown R."/>
            <person name="Browne H."/>
            <person name="Corton N."/>
            <person name="Hauser H."/>
            <person name="Gamble J."/>
            <person name="Gilderthorp R."/>
            <person name="Marcello L."/>
            <person name="McQuillan J."/>
            <person name="Otto T.D."/>
            <person name="Quail M.A."/>
            <person name="Sanders M.J."/>
            <person name="van Tonder A."/>
            <person name="Ginger M.L."/>
            <person name="Field M.C."/>
            <person name="Barry J.D."/>
            <person name="Hertz-Fowler C."/>
            <person name="Berriman M."/>
        </authorList>
    </citation>
    <scope>NUCLEOTIDE SEQUENCE [LARGE SCALE GENOMIC DNA]</scope>
    <source>
        <strain evidence="1 2">IL3000</strain>
    </source>
</reference>
<dbReference type="Proteomes" id="UP000000702">
    <property type="component" value="Unassembled WGS sequence"/>
</dbReference>
<evidence type="ECO:0000313" key="2">
    <source>
        <dbReference type="Proteomes" id="UP000000702"/>
    </source>
</evidence>
<dbReference type="EMBL" id="CAEQ01002081">
    <property type="protein sequence ID" value="CCD15860.1"/>
    <property type="molecule type" value="Genomic_DNA"/>
</dbReference>
<accession>F9WEZ4</accession>
<keyword evidence="2" id="KW-1185">Reference proteome</keyword>
<evidence type="ECO:0000313" key="1">
    <source>
        <dbReference type="EMBL" id="CCD15860.1"/>
    </source>
</evidence>
<proteinExistence type="predicted"/>
<dbReference type="VEuPathDB" id="TriTrypDB:TcIL3000_0_08570"/>
<dbReference type="AlphaFoldDB" id="F9WEZ4"/>
<name>F9WEZ4_TRYCI</name>
<organism evidence="1 2">
    <name type="scientific">Trypanosoma congolense (strain IL3000)</name>
    <dbReference type="NCBI Taxonomy" id="1068625"/>
    <lineage>
        <taxon>Eukaryota</taxon>
        <taxon>Discoba</taxon>
        <taxon>Euglenozoa</taxon>
        <taxon>Kinetoplastea</taxon>
        <taxon>Metakinetoplastina</taxon>
        <taxon>Trypanosomatida</taxon>
        <taxon>Trypanosomatidae</taxon>
        <taxon>Trypanosoma</taxon>
        <taxon>Nannomonas</taxon>
    </lineage>
</organism>